<dbReference type="InterPro" id="IPR014966">
    <property type="entry name" value="FRG-dom"/>
</dbReference>
<keyword evidence="3" id="KW-1185">Reference proteome</keyword>
<name>A0ABY9Y5I0_9FLAO</name>
<dbReference type="EMBL" id="CP134536">
    <property type="protein sequence ID" value="WNH13049.1"/>
    <property type="molecule type" value="Genomic_DNA"/>
</dbReference>
<proteinExistence type="predicted"/>
<dbReference type="Pfam" id="PF08867">
    <property type="entry name" value="FRG"/>
    <property type="match status" value="1"/>
</dbReference>
<organism evidence="2 3">
    <name type="scientific">Thalassobellus suaedae</name>
    <dbReference type="NCBI Taxonomy" id="3074124"/>
    <lineage>
        <taxon>Bacteria</taxon>
        <taxon>Pseudomonadati</taxon>
        <taxon>Bacteroidota</taxon>
        <taxon>Flavobacteriia</taxon>
        <taxon>Flavobacteriales</taxon>
        <taxon>Flavobacteriaceae</taxon>
        <taxon>Thalassobellus</taxon>
    </lineage>
</organism>
<dbReference type="Proteomes" id="UP001303407">
    <property type="component" value="Chromosome"/>
</dbReference>
<evidence type="ECO:0000313" key="3">
    <source>
        <dbReference type="Proteomes" id="UP001303407"/>
    </source>
</evidence>
<dbReference type="SMART" id="SM00901">
    <property type="entry name" value="FRG"/>
    <property type="match status" value="1"/>
</dbReference>
<accession>A0ABY9Y5I0</accession>
<sequence length="286" mass="33467">MSENHSDNIFCEYTIKSWTDLRTLFSKIDDWVFRGHADSQWTLQTTLERGAEMNKSGIRDIPAIEKNIIDKFKRRASNYLDEFPDDDNLLEWLSLIQHHGGPTRLLDFSKSYYVGLFFSVNHTTTESAVYCLNRKLIYNKGLETEEKRYREDFLEFGSRAHCNFALKEQTLSPLVTTVEPYNIHERLSRQQGLFAIPFEGRQSFEYNLSLTVNSYQKELPKSKKIENFETKVKLLNEECGLLKIIIPTEFHNEIKKDLKLMNITNETLFPGIDGFSKSLFNEFDIS</sequence>
<protein>
    <submittedName>
        <fullName evidence="2">FRG domain-containing protein</fullName>
    </submittedName>
</protein>
<dbReference type="RefSeq" id="WP_415863027.1">
    <property type="nucleotide sequence ID" value="NZ_CP134536.1"/>
</dbReference>
<evidence type="ECO:0000259" key="1">
    <source>
        <dbReference type="SMART" id="SM00901"/>
    </source>
</evidence>
<feature type="domain" description="FRG" evidence="1">
    <location>
        <begin position="27"/>
        <end position="130"/>
    </location>
</feature>
<reference evidence="2 3" key="1">
    <citation type="submission" date="2023-09" db="EMBL/GenBank/DDBJ databases">
        <title>Thalassobella suaedae gen. nov., sp. nov., a marine bacterium of the family Flavobacteriaceae isolated from a halophyte Suaeda japonica.</title>
        <authorList>
            <person name="Lee S.Y."/>
            <person name="Hwang C.Y."/>
        </authorList>
    </citation>
    <scope>NUCLEOTIDE SEQUENCE [LARGE SCALE GENOMIC DNA]</scope>
    <source>
        <strain evidence="2 3">HL-DH10</strain>
    </source>
</reference>
<gene>
    <name evidence="2" type="ORF">RHP49_02075</name>
</gene>
<evidence type="ECO:0000313" key="2">
    <source>
        <dbReference type="EMBL" id="WNH13049.1"/>
    </source>
</evidence>